<keyword evidence="3" id="KW-1185">Reference proteome</keyword>
<protein>
    <submittedName>
        <fullName evidence="2">Uncharacterized protein</fullName>
    </submittedName>
</protein>
<feature type="region of interest" description="Disordered" evidence="1">
    <location>
        <begin position="30"/>
        <end position="59"/>
    </location>
</feature>
<dbReference type="Gramene" id="BGIOSGA003327-TA">
    <property type="protein sequence ID" value="BGIOSGA003327-PA"/>
    <property type="gene ID" value="BGIOSGA003327"/>
</dbReference>
<name>A2WNU1_ORYSI</name>
<gene>
    <name evidence="2" type="ORF">OsI_01526</name>
</gene>
<feature type="compositionally biased region" description="Basic and acidic residues" evidence="1">
    <location>
        <begin position="136"/>
        <end position="146"/>
    </location>
</feature>
<evidence type="ECO:0000256" key="1">
    <source>
        <dbReference type="SAM" id="MobiDB-lite"/>
    </source>
</evidence>
<dbReference type="HOGENOM" id="CLU_1780498_0_0_1"/>
<reference evidence="2 3" key="1">
    <citation type="journal article" date="2005" name="PLoS Biol.">
        <title>The genomes of Oryza sativa: a history of duplications.</title>
        <authorList>
            <person name="Yu J."/>
            <person name="Wang J."/>
            <person name="Lin W."/>
            <person name="Li S."/>
            <person name="Li H."/>
            <person name="Zhou J."/>
            <person name="Ni P."/>
            <person name="Dong W."/>
            <person name="Hu S."/>
            <person name="Zeng C."/>
            <person name="Zhang J."/>
            <person name="Zhang Y."/>
            <person name="Li R."/>
            <person name="Xu Z."/>
            <person name="Li S."/>
            <person name="Li X."/>
            <person name="Zheng H."/>
            <person name="Cong L."/>
            <person name="Lin L."/>
            <person name="Yin J."/>
            <person name="Geng J."/>
            <person name="Li G."/>
            <person name="Shi J."/>
            <person name="Liu J."/>
            <person name="Lv H."/>
            <person name="Li J."/>
            <person name="Wang J."/>
            <person name="Deng Y."/>
            <person name="Ran L."/>
            <person name="Shi X."/>
            <person name="Wang X."/>
            <person name="Wu Q."/>
            <person name="Li C."/>
            <person name="Ren X."/>
            <person name="Wang J."/>
            <person name="Wang X."/>
            <person name="Li D."/>
            <person name="Liu D."/>
            <person name="Zhang X."/>
            <person name="Ji Z."/>
            <person name="Zhao W."/>
            <person name="Sun Y."/>
            <person name="Zhang Z."/>
            <person name="Bao J."/>
            <person name="Han Y."/>
            <person name="Dong L."/>
            <person name="Ji J."/>
            <person name="Chen P."/>
            <person name="Wu S."/>
            <person name="Liu J."/>
            <person name="Xiao Y."/>
            <person name="Bu D."/>
            <person name="Tan J."/>
            <person name="Yang L."/>
            <person name="Ye C."/>
            <person name="Zhang J."/>
            <person name="Xu J."/>
            <person name="Zhou Y."/>
            <person name="Yu Y."/>
            <person name="Zhang B."/>
            <person name="Zhuang S."/>
            <person name="Wei H."/>
            <person name="Liu B."/>
            <person name="Lei M."/>
            <person name="Yu H."/>
            <person name="Li Y."/>
            <person name="Xu H."/>
            <person name="Wei S."/>
            <person name="He X."/>
            <person name="Fang L."/>
            <person name="Zhang Z."/>
            <person name="Zhang Y."/>
            <person name="Huang X."/>
            <person name="Su Z."/>
            <person name="Tong W."/>
            <person name="Li J."/>
            <person name="Tong Z."/>
            <person name="Li S."/>
            <person name="Ye J."/>
            <person name="Wang L."/>
            <person name="Fang L."/>
            <person name="Lei T."/>
            <person name="Chen C."/>
            <person name="Chen H."/>
            <person name="Xu Z."/>
            <person name="Li H."/>
            <person name="Huang H."/>
            <person name="Zhang F."/>
            <person name="Xu H."/>
            <person name="Li N."/>
            <person name="Zhao C."/>
            <person name="Li S."/>
            <person name="Dong L."/>
            <person name="Huang Y."/>
            <person name="Li L."/>
            <person name="Xi Y."/>
            <person name="Qi Q."/>
            <person name="Li W."/>
            <person name="Zhang B."/>
            <person name="Hu W."/>
            <person name="Zhang Y."/>
            <person name="Tian X."/>
            <person name="Jiao Y."/>
            <person name="Liang X."/>
            <person name="Jin J."/>
            <person name="Gao L."/>
            <person name="Zheng W."/>
            <person name="Hao B."/>
            <person name="Liu S."/>
            <person name="Wang W."/>
            <person name="Yuan L."/>
            <person name="Cao M."/>
            <person name="McDermott J."/>
            <person name="Samudrala R."/>
            <person name="Wang J."/>
            <person name="Wong G.K."/>
            <person name="Yang H."/>
        </authorList>
    </citation>
    <scope>NUCLEOTIDE SEQUENCE [LARGE SCALE GENOMIC DNA]</scope>
    <source>
        <strain evidence="3">cv. 93-11</strain>
    </source>
</reference>
<evidence type="ECO:0000313" key="2">
    <source>
        <dbReference type="EMBL" id="EAY73637.1"/>
    </source>
</evidence>
<dbReference type="EMBL" id="CM000126">
    <property type="protein sequence ID" value="EAY73637.1"/>
    <property type="molecule type" value="Genomic_DNA"/>
</dbReference>
<accession>A2WNU1</accession>
<evidence type="ECO:0000313" key="3">
    <source>
        <dbReference type="Proteomes" id="UP000007015"/>
    </source>
</evidence>
<sequence length="146" mass="16302">MDDYPKFMQIELRSGLVLLLLTYTPSRVARDGGKKKRGKAAGAGRRWRGGSGADDGMEEKYERAKEKAVARETEILGLKRDFGRAKSEILLASALERTRKRGHALASRLGFSPRERRMRAAQYGGEELTTDARPPSTRDRLLRGAP</sequence>
<proteinExistence type="predicted"/>
<organism evidence="2 3">
    <name type="scientific">Oryza sativa subsp. indica</name>
    <name type="common">Rice</name>
    <dbReference type="NCBI Taxonomy" id="39946"/>
    <lineage>
        <taxon>Eukaryota</taxon>
        <taxon>Viridiplantae</taxon>
        <taxon>Streptophyta</taxon>
        <taxon>Embryophyta</taxon>
        <taxon>Tracheophyta</taxon>
        <taxon>Spermatophyta</taxon>
        <taxon>Magnoliopsida</taxon>
        <taxon>Liliopsida</taxon>
        <taxon>Poales</taxon>
        <taxon>Poaceae</taxon>
        <taxon>BOP clade</taxon>
        <taxon>Oryzoideae</taxon>
        <taxon>Oryzeae</taxon>
        <taxon>Oryzinae</taxon>
        <taxon>Oryza</taxon>
        <taxon>Oryza sativa</taxon>
    </lineage>
</organism>
<feature type="region of interest" description="Disordered" evidence="1">
    <location>
        <begin position="102"/>
        <end position="146"/>
    </location>
</feature>
<dbReference type="Proteomes" id="UP000007015">
    <property type="component" value="Chromosome 1"/>
</dbReference>
<dbReference type="AlphaFoldDB" id="A2WNU1"/>